<dbReference type="Proteomes" id="UP000023152">
    <property type="component" value="Unassembled WGS sequence"/>
</dbReference>
<evidence type="ECO:0000313" key="3">
    <source>
        <dbReference type="Proteomes" id="UP000023152"/>
    </source>
</evidence>
<feature type="region of interest" description="Disordered" evidence="1">
    <location>
        <begin position="17"/>
        <end position="78"/>
    </location>
</feature>
<accession>X6P2U0</accession>
<proteinExistence type="predicted"/>
<evidence type="ECO:0000313" key="2">
    <source>
        <dbReference type="EMBL" id="ETO32556.1"/>
    </source>
</evidence>
<evidence type="ECO:0000256" key="1">
    <source>
        <dbReference type="SAM" id="MobiDB-lite"/>
    </source>
</evidence>
<reference evidence="2 3" key="1">
    <citation type="journal article" date="2013" name="Curr. Biol.">
        <title>The Genome of the Foraminiferan Reticulomyxa filosa.</title>
        <authorList>
            <person name="Glockner G."/>
            <person name="Hulsmann N."/>
            <person name="Schleicher M."/>
            <person name="Noegel A.A."/>
            <person name="Eichinger L."/>
            <person name="Gallinger C."/>
            <person name="Pawlowski J."/>
            <person name="Sierra R."/>
            <person name="Euteneuer U."/>
            <person name="Pillet L."/>
            <person name="Moustafa A."/>
            <person name="Platzer M."/>
            <person name="Groth M."/>
            <person name="Szafranski K."/>
            <person name="Schliwa M."/>
        </authorList>
    </citation>
    <scope>NUCLEOTIDE SEQUENCE [LARGE SCALE GENOMIC DNA]</scope>
</reference>
<name>X6P2U0_RETFI</name>
<comment type="caution">
    <text evidence="2">The sequence shown here is derived from an EMBL/GenBank/DDBJ whole genome shotgun (WGS) entry which is preliminary data.</text>
</comment>
<gene>
    <name evidence="2" type="ORF">RFI_04562</name>
</gene>
<dbReference type="EMBL" id="ASPP01004098">
    <property type="protein sequence ID" value="ETO32556.1"/>
    <property type="molecule type" value="Genomic_DNA"/>
</dbReference>
<organism evidence="2 3">
    <name type="scientific">Reticulomyxa filosa</name>
    <dbReference type="NCBI Taxonomy" id="46433"/>
    <lineage>
        <taxon>Eukaryota</taxon>
        <taxon>Sar</taxon>
        <taxon>Rhizaria</taxon>
        <taxon>Retaria</taxon>
        <taxon>Foraminifera</taxon>
        <taxon>Monothalamids</taxon>
        <taxon>Reticulomyxidae</taxon>
        <taxon>Reticulomyxa</taxon>
    </lineage>
</organism>
<keyword evidence="3" id="KW-1185">Reference proteome</keyword>
<sequence>MGFNTNDVEALRKHIIEHFNPHKDKKEEGYPQLTIKPRRGPQRMPKNRQVEKEGEREEEEEEEEGKTNVVFPNGNDSKNTVEINAGPLHFIDQTDDGKQPLIHDVVKCTWPVESIVCSCRWKDQGRDSVKGRIFLRVLSSNGNFKYDIDLFGFVAHDWKTSSNTLDVCTPILRNICPGDALHFIRYVGGEGYEGTFDILKSSYVFMCVKIIDQNATPKNVIKIEEGDLRIVEQKTDGKTWLIKDVIKCHSVLESLKVECEWKDQDQENHKSRIYLRVIDAHDNMKQDYDLFGIAPHVWTSKVVSFDCSSKIIQTVVAGDSIRFVCYVGLGDGHELLVRQFSVIATFPVVTDIARIELRHLDLHGQTCDEGPGKKVPFVSDVVKCDKPVHSIALSCEWKGQGRGAIFLRLVPPQTSSNGWHTPTLPRSDVQDLDCFGVAPDTWESASACFTAANSEWISLIQPGYEIKFFCFVGSSKDYRVLFYLL</sequence>
<protein>
    <submittedName>
        <fullName evidence="2">Uncharacterized protein</fullName>
    </submittedName>
</protein>
<feature type="compositionally biased region" description="Basic and acidic residues" evidence="1">
    <location>
        <begin position="17"/>
        <end position="29"/>
    </location>
</feature>
<dbReference type="AlphaFoldDB" id="X6P2U0"/>